<feature type="region of interest" description="Disordered" evidence="6">
    <location>
        <begin position="119"/>
        <end position="155"/>
    </location>
</feature>
<sequence length="350" mass="39415">MSILNQEHTRLMESVKELLKNSLSKKSIVLDIWTTPGMKESYIGGNAYFVDADFKIRKLFLGLVEMPVGHNAIVVREHAGKLLTNLGIQESDVFVVITDNASNFKRAYSEALNEKNLVDAESDELDEDHENNEEVEEVESNDEDDEVESNDEDEINDDEVQNELQEVEALETEYNGIYPTRLSCAAHDLSLVMSTVFEKKSILSSSIIKMTKKLISRFKKSHAATKSLAIKTKEVLSKSLVLLLPGPTRWAGHFYMINRLLKIVNPINEIALTKGWEILEERHLKVLRGLHALMKPVADLLLQSQSEEMGISKYSVSLNTNLMSVFESDFPSRDKGGCPTLLSKNVRTSN</sequence>
<evidence type="ECO:0000313" key="7">
    <source>
        <dbReference type="Proteomes" id="UP000887540"/>
    </source>
</evidence>
<dbReference type="SUPFAM" id="SSF53098">
    <property type="entry name" value="Ribonuclease H-like"/>
    <property type="match status" value="1"/>
</dbReference>
<comment type="subcellular location">
    <subcellularLocation>
        <location evidence="1">Nucleus</location>
    </subcellularLocation>
</comment>
<proteinExistence type="predicted"/>
<dbReference type="AlphaFoldDB" id="A0A914CBL5"/>
<dbReference type="PANTHER" id="PTHR46481:SF10">
    <property type="entry name" value="ZINC FINGER BED DOMAIN-CONTAINING PROTEIN 39"/>
    <property type="match status" value="1"/>
</dbReference>
<dbReference type="GO" id="GO:0005634">
    <property type="term" value="C:nucleus"/>
    <property type="evidence" value="ECO:0007669"/>
    <property type="project" value="UniProtKB-SubCell"/>
</dbReference>
<keyword evidence="2" id="KW-0479">Metal-binding</keyword>
<dbReference type="WBParaSite" id="ACRNAN_Path_806.g3051.t2">
    <property type="protein sequence ID" value="ACRNAN_Path_806.g3051.t2"/>
    <property type="gene ID" value="ACRNAN_Path_806.g3051"/>
</dbReference>
<keyword evidence="7" id="KW-1185">Reference proteome</keyword>
<evidence type="ECO:0000256" key="5">
    <source>
        <dbReference type="ARBA" id="ARBA00023242"/>
    </source>
</evidence>
<protein>
    <submittedName>
        <fullName evidence="8">HAT C-terminal dimerisation domain-containing protein</fullName>
    </submittedName>
</protein>
<dbReference type="InterPro" id="IPR052035">
    <property type="entry name" value="ZnF_BED_domain_contain"/>
</dbReference>
<evidence type="ECO:0000256" key="2">
    <source>
        <dbReference type="ARBA" id="ARBA00022723"/>
    </source>
</evidence>
<organism evidence="7 8">
    <name type="scientific">Acrobeloides nanus</name>
    <dbReference type="NCBI Taxonomy" id="290746"/>
    <lineage>
        <taxon>Eukaryota</taxon>
        <taxon>Metazoa</taxon>
        <taxon>Ecdysozoa</taxon>
        <taxon>Nematoda</taxon>
        <taxon>Chromadorea</taxon>
        <taxon>Rhabditida</taxon>
        <taxon>Tylenchina</taxon>
        <taxon>Cephalobomorpha</taxon>
        <taxon>Cephaloboidea</taxon>
        <taxon>Cephalobidae</taxon>
        <taxon>Acrobeloides</taxon>
    </lineage>
</organism>
<keyword evidence="5" id="KW-0539">Nucleus</keyword>
<keyword evidence="3" id="KW-0863">Zinc-finger</keyword>
<dbReference type="Proteomes" id="UP000887540">
    <property type="component" value="Unplaced"/>
</dbReference>
<dbReference type="InterPro" id="IPR012337">
    <property type="entry name" value="RNaseH-like_sf"/>
</dbReference>
<reference evidence="8" key="1">
    <citation type="submission" date="2022-11" db="UniProtKB">
        <authorList>
            <consortium name="WormBaseParasite"/>
        </authorList>
    </citation>
    <scope>IDENTIFICATION</scope>
</reference>
<evidence type="ECO:0000313" key="8">
    <source>
        <dbReference type="WBParaSite" id="ACRNAN_Path_806.g3051.t2"/>
    </source>
</evidence>
<keyword evidence="4" id="KW-0862">Zinc</keyword>
<evidence type="ECO:0000256" key="6">
    <source>
        <dbReference type="SAM" id="MobiDB-lite"/>
    </source>
</evidence>
<name>A0A914CBL5_9BILA</name>
<evidence type="ECO:0000256" key="4">
    <source>
        <dbReference type="ARBA" id="ARBA00022833"/>
    </source>
</evidence>
<dbReference type="PANTHER" id="PTHR46481">
    <property type="entry name" value="ZINC FINGER BED DOMAIN-CONTAINING PROTEIN 4"/>
    <property type="match status" value="1"/>
</dbReference>
<feature type="compositionally biased region" description="Acidic residues" evidence="6">
    <location>
        <begin position="120"/>
        <end position="155"/>
    </location>
</feature>
<evidence type="ECO:0000256" key="3">
    <source>
        <dbReference type="ARBA" id="ARBA00022771"/>
    </source>
</evidence>
<accession>A0A914CBL5</accession>
<dbReference type="GO" id="GO:0008270">
    <property type="term" value="F:zinc ion binding"/>
    <property type="evidence" value="ECO:0007669"/>
    <property type="project" value="UniProtKB-KW"/>
</dbReference>
<evidence type="ECO:0000256" key="1">
    <source>
        <dbReference type="ARBA" id="ARBA00004123"/>
    </source>
</evidence>